<dbReference type="EMBL" id="CP038266">
    <property type="protein sequence ID" value="QBR89161.1"/>
    <property type="molecule type" value="Genomic_DNA"/>
</dbReference>
<keyword evidence="2" id="KW-1185">Reference proteome</keyword>
<sequence length="164" mass="17260">MMELVNCEGMPLARSVAIAATLFVAGSVMTGCVQSQGCPGWAGYETPEDASDAADAVAVGHVDELLSTVQLYGATANVWSFEVDEWLTGRGPDRIEILSPPSACGQSDDPYFGVDPFQSATDHATSVAFLSDHDGEWMAINPSQGVIEVSGNLELPAAWPRPAD</sequence>
<name>A0ABX5SSP0_9MICO</name>
<dbReference type="RefSeq" id="WP_135067386.1">
    <property type="nucleotide sequence ID" value="NZ_CP038266.1"/>
</dbReference>
<evidence type="ECO:0000313" key="1">
    <source>
        <dbReference type="EMBL" id="QBR89161.1"/>
    </source>
</evidence>
<accession>A0ABX5SSP0</accession>
<dbReference type="Proteomes" id="UP000295748">
    <property type="component" value="Chromosome"/>
</dbReference>
<protein>
    <recommendedName>
        <fullName evidence="3">Lipoprotein</fullName>
    </recommendedName>
</protein>
<organism evidence="1 2">
    <name type="scientific">Microbacterium wangchenii</name>
    <dbReference type="NCBI Taxonomy" id="2541726"/>
    <lineage>
        <taxon>Bacteria</taxon>
        <taxon>Bacillati</taxon>
        <taxon>Actinomycetota</taxon>
        <taxon>Actinomycetes</taxon>
        <taxon>Micrococcales</taxon>
        <taxon>Microbacteriaceae</taxon>
        <taxon>Microbacterium</taxon>
    </lineage>
</organism>
<evidence type="ECO:0000313" key="2">
    <source>
        <dbReference type="Proteomes" id="UP000295748"/>
    </source>
</evidence>
<gene>
    <name evidence="1" type="ORF">E4K62_10975</name>
</gene>
<reference evidence="1 2" key="1">
    <citation type="submission" date="2019-03" db="EMBL/GenBank/DDBJ databases">
        <authorList>
            <person name="Dong K."/>
        </authorList>
    </citation>
    <scope>NUCLEOTIDE SEQUENCE [LARGE SCALE GENOMIC DNA]</scope>
    <source>
        <strain evidence="2">dk512</strain>
    </source>
</reference>
<evidence type="ECO:0008006" key="3">
    <source>
        <dbReference type="Google" id="ProtNLM"/>
    </source>
</evidence>
<proteinExistence type="predicted"/>